<keyword evidence="2" id="KW-1185">Reference proteome</keyword>
<keyword evidence="1" id="KW-0406">Ion transport</keyword>
<evidence type="ECO:0000313" key="2">
    <source>
        <dbReference type="Proteomes" id="UP000799755"/>
    </source>
</evidence>
<keyword evidence="1" id="KW-0813">Transport</keyword>
<dbReference type="EMBL" id="MU003501">
    <property type="protein sequence ID" value="KAF2472878.1"/>
    <property type="molecule type" value="Genomic_DNA"/>
</dbReference>
<gene>
    <name evidence="1" type="ORF">BDR25DRAFT_312758</name>
</gene>
<evidence type="ECO:0000313" key="1">
    <source>
        <dbReference type="EMBL" id="KAF2472878.1"/>
    </source>
</evidence>
<reference evidence="1" key="1">
    <citation type="journal article" date="2020" name="Stud. Mycol.">
        <title>101 Dothideomycetes genomes: a test case for predicting lifestyles and emergence of pathogens.</title>
        <authorList>
            <person name="Haridas S."/>
            <person name="Albert R."/>
            <person name="Binder M."/>
            <person name="Bloem J."/>
            <person name="Labutti K."/>
            <person name="Salamov A."/>
            <person name="Andreopoulos B."/>
            <person name="Baker S."/>
            <person name="Barry K."/>
            <person name="Bills G."/>
            <person name="Bluhm B."/>
            <person name="Cannon C."/>
            <person name="Castanera R."/>
            <person name="Culley D."/>
            <person name="Daum C."/>
            <person name="Ezra D."/>
            <person name="Gonzalez J."/>
            <person name="Henrissat B."/>
            <person name="Kuo A."/>
            <person name="Liang C."/>
            <person name="Lipzen A."/>
            <person name="Lutzoni F."/>
            <person name="Magnuson J."/>
            <person name="Mondo S."/>
            <person name="Nolan M."/>
            <person name="Ohm R."/>
            <person name="Pangilinan J."/>
            <person name="Park H.-J."/>
            <person name="Ramirez L."/>
            <person name="Alfaro M."/>
            <person name="Sun H."/>
            <person name="Tritt A."/>
            <person name="Yoshinaga Y."/>
            <person name="Zwiers L.-H."/>
            <person name="Turgeon B."/>
            <person name="Goodwin S."/>
            <person name="Spatafora J."/>
            <person name="Crous P."/>
            <person name="Grigoriev I."/>
        </authorList>
    </citation>
    <scope>NUCLEOTIDE SEQUENCE</scope>
    <source>
        <strain evidence="1">ATCC 200398</strain>
    </source>
</reference>
<dbReference type="Proteomes" id="UP000799755">
    <property type="component" value="Unassembled WGS sequence"/>
</dbReference>
<name>A0ACB6R0S9_9PLEO</name>
<protein>
    <submittedName>
        <fullName evidence="1">Voltage-gated potassium channel</fullName>
    </submittedName>
</protein>
<keyword evidence="1" id="KW-0407">Ion channel</keyword>
<sequence>MSSTTATPTDVPSGNPEKLQTPEESGFSQNIQYDESANIEMSEARQNWKNSRWKRKVNFDENEKSDWWFASTAIPLLAASLGPLANVLSIAALVTFWRENVFIDDKFVPDFQGVPFRDPLWCYWLNVASLIFGFLGNLFLLLNFTQRIRYIIALPVTIIFWYLSTGFNKLMAITACMHIYAPPVRPYETYTQGFWYAIAAAALYLVCSMILMINMLGYFLAHYPDTFNLTDAQRTLILQTMLFFIWLAGGAAIFARIETDDGESGWDFADALYFCDVTILTVGFGDLYPTNNIGRGLVFPYSVGGIIMLGLVISSIYKFMRQLGEENIVHKHLKRARERTISRTVTNSFDLRQREHEVHHLVRRRNLHAGDISAPLGGRAYRTVMSSTARRVTSITPVQNRLIRKPRLILMREEKDRFEAMRSIQRSTSKFKKWYALTFSIFAFGILWCVGAIVFWEAEKHAQGMTYFQALYFCYVSLLTIGYGDLSPKSNAGRCFFVAWSLIAVPTMTILVSDMGDTVVEKFKNWSSQLADFTVLPKEGIWRSFLDKHPWLLNWIQTRLASRAAKKRLKKGFATMDPSEGNPENGEEIDAEEEEDLRATTNPTIPSLAVEAEQDAAGHVPTSFSLSRRLALSIRRVAADLRLPKTKKYTYEEWVEFTRLIRFTKSTAGERGEGVLQEEEEEGLVEWDWIGDDSPLLSGLGESGWLLQSLCESLVRLEKRKEAEKKKKEKEKALFRLDPLKEKSEDGTEKDKDEDKEKEKDIGMQEARGSGIEETDEIREERKDAQNQVLVSGANGKGPD</sequence>
<accession>A0ACB6R0S9</accession>
<comment type="caution">
    <text evidence="1">The sequence shown here is derived from an EMBL/GenBank/DDBJ whole genome shotgun (WGS) entry which is preliminary data.</text>
</comment>
<organism evidence="1 2">
    <name type="scientific">Lindgomyces ingoldianus</name>
    <dbReference type="NCBI Taxonomy" id="673940"/>
    <lineage>
        <taxon>Eukaryota</taxon>
        <taxon>Fungi</taxon>
        <taxon>Dikarya</taxon>
        <taxon>Ascomycota</taxon>
        <taxon>Pezizomycotina</taxon>
        <taxon>Dothideomycetes</taxon>
        <taxon>Pleosporomycetidae</taxon>
        <taxon>Pleosporales</taxon>
        <taxon>Lindgomycetaceae</taxon>
        <taxon>Lindgomyces</taxon>
    </lineage>
</organism>
<proteinExistence type="predicted"/>